<sequence length="168" mass="19764">MAQPGMPSSFDDLSEFHEETRWQKFKRKLIQEPLIPFGTALTCYALYRASRSIKAGDHHQTQRMFRARIYAQFFTILCMIGGSYYYAEERKKRHVFESAIVEKNQMERREKWIKELEARDQEEKALKAQQQAKAAAKIRTPASSSLEETERRQVRVLEAVSRLRGFGR</sequence>
<dbReference type="AlphaFoldDB" id="A0A8H3F1R0"/>
<comment type="similarity">
    <text evidence="3">Belongs to the RCF1 family.</text>
</comment>
<comment type="subunit">
    <text evidence="4">Associates with the respiratory chain complex III/complex IV supercomplex.</text>
</comment>
<comment type="caution">
    <text evidence="12">The sequence shown here is derived from an EMBL/GenBank/DDBJ whole genome shotgun (WGS) entry which is preliminary data.</text>
</comment>
<dbReference type="Pfam" id="PF04588">
    <property type="entry name" value="HIG_1_N"/>
    <property type="match status" value="1"/>
</dbReference>
<comment type="subcellular location">
    <subcellularLocation>
        <location evidence="2">Mitochondrion membrane</location>
    </subcellularLocation>
</comment>
<evidence type="ECO:0000256" key="2">
    <source>
        <dbReference type="ARBA" id="ARBA00004325"/>
    </source>
</evidence>
<protein>
    <recommendedName>
        <fullName evidence="11">HIG1 domain-containing protein</fullName>
    </recommendedName>
</protein>
<keyword evidence="5 10" id="KW-0812">Transmembrane</keyword>
<feature type="transmembrane region" description="Helical" evidence="10">
    <location>
        <begin position="67"/>
        <end position="87"/>
    </location>
</feature>
<evidence type="ECO:0000313" key="12">
    <source>
        <dbReference type="EMBL" id="CAF9916474.1"/>
    </source>
</evidence>
<dbReference type="InterPro" id="IPR007667">
    <property type="entry name" value="Hypoxia_induced_domain"/>
</dbReference>
<gene>
    <name evidence="12" type="ORF">GOMPHAMPRED_001018</name>
</gene>
<dbReference type="PANTHER" id="PTHR12297">
    <property type="entry name" value="HYPOXIA-INDUCBILE GENE 1 HIG1 -RELATED"/>
    <property type="match status" value="1"/>
</dbReference>
<dbReference type="PROSITE" id="PS51503">
    <property type="entry name" value="HIG1"/>
    <property type="match status" value="1"/>
</dbReference>
<dbReference type="PANTHER" id="PTHR12297:SF3">
    <property type="entry name" value="HIG1 DOMAIN FAMILY MEMBER 1A"/>
    <property type="match status" value="1"/>
</dbReference>
<evidence type="ECO:0000256" key="9">
    <source>
        <dbReference type="SAM" id="MobiDB-lite"/>
    </source>
</evidence>
<evidence type="ECO:0000259" key="11">
    <source>
        <dbReference type="PROSITE" id="PS51503"/>
    </source>
</evidence>
<dbReference type="GO" id="GO:0097250">
    <property type="term" value="P:mitochondrial respirasome assembly"/>
    <property type="evidence" value="ECO:0007669"/>
    <property type="project" value="TreeGrafter"/>
</dbReference>
<evidence type="ECO:0000256" key="6">
    <source>
        <dbReference type="ARBA" id="ARBA00022989"/>
    </source>
</evidence>
<name>A0A8H3F1R0_9LECA</name>
<keyword evidence="6 10" id="KW-1133">Transmembrane helix</keyword>
<evidence type="ECO:0000256" key="7">
    <source>
        <dbReference type="ARBA" id="ARBA00023128"/>
    </source>
</evidence>
<accession>A0A8H3F1R0</accession>
<proteinExistence type="inferred from homology"/>
<keyword evidence="7" id="KW-0496">Mitochondrion</keyword>
<evidence type="ECO:0000256" key="4">
    <source>
        <dbReference type="ARBA" id="ARBA00011565"/>
    </source>
</evidence>
<reference evidence="12" key="1">
    <citation type="submission" date="2021-03" db="EMBL/GenBank/DDBJ databases">
        <authorList>
            <person name="Tagirdzhanova G."/>
        </authorList>
    </citation>
    <scope>NUCLEOTIDE SEQUENCE</scope>
</reference>
<comment type="function">
    <text evidence="1">Cytochrome c oxidase subunit which plays a role in assembly of respiratory supercomplexes.</text>
</comment>
<dbReference type="GO" id="GO:0031966">
    <property type="term" value="C:mitochondrial membrane"/>
    <property type="evidence" value="ECO:0007669"/>
    <property type="project" value="UniProtKB-SubCell"/>
</dbReference>
<dbReference type="InterPro" id="IPR050355">
    <property type="entry name" value="RCF1"/>
</dbReference>
<evidence type="ECO:0000256" key="1">
    <source>
        <dbReference type="ARBA" id="ARBA00002584"/>
    </source>
</evidence>
<keyword evidence="13" id="KW-1185">Reference proteome</keyword>
<evidence type="ECO:0000256" key="5">
    <source>
        <dbReference type="ARBA" id="ARBA00022692"/>
    </source>
</evidence>
<evidence type="ECO:0000256" key="8">
    <source>
        <dbReference type="ARBA" id="ARBA00023136"/>
    </source>
</evidence>
<evidence type="ECO:0000256" key="10">
    <source>
        <dbReference type="SAM" id="Phobius"/>
    </source>
</evidence>
<feature type="domain" description="HIG1" evidence="11">
    <location>
        <begin position="6"/>
        <end position="97"/>
    </location>
</feature>
<dbReference type="OrthoDB" id="6604018at2759"/>
<dbReference type="EMBL" id="CAJPDQ010000011">
    <property type="protein sequence ID" value="CAF9916474.1"/>
    <property type="molecule type" value="Genomic_DNA"/>
</dbReference>
<evidence type="ECO:0000256" key="3">
    <source>
        <dbReference type="ARBA" id="ARBA00009366"/>
    </source>
</evidence>
<feature type="region of interest" description="Disordered" evidence="9">
    <location>
        <begin position="129"/>
        <end position="149"/>
    </location>
</feature>
<organism evidence="12 13">
    <name type="scientific">Gomphillus americanus</name>
    <dbReference type="NCBI Taxonomy" id="1940652"/>
    <lineage>
        <taxon>Eukaryota</taxon>
        <taxon>Fungi</taxon>
        <taxon>Dikarya</taxon>
        <taxon>Ascomycota</taxon>
        <taxon>Pezizomycotina</taxon>
        <taxon>Lecanoromycetes</taxon>
        <taxon>OSLEUM clade</taxon>
        <taxon>Ostropomycetidae</taxon>
        <taxon>Ostropales</taxon>
        <taxon>Graphidaceae</taxon>
        <taxon>Gomphilloideae</taxon>
        <taxon>Gomphillus</taxon>
    </lineage>
</organism>
<dbReference type="Proteomes" id="UP000664169">
    <property type="component" value="Unassembled WGS sequence"/>
</dbReference>
<evidence type="ECO:0000313" key="13">
    <source>
        <dbReference type="Proteomes" id="UP000664169"/>
    </source>
</evidence>
<dbReference type="Gene3D" id="6.10.140.1320">
    <property type="match status" value="1"/>
</dbReference>
<keyword evidence="8 10" id="KW-0472">Membrane</keyword>